<comment type="caution">
    <text evidence="2">The sequence shown here is derived from an EMBL/GenBank/DDBJ whole genome shotgun (WGS) entry which is preliminary data.</text>
</comment>
<organism evidence="2 3">
    <name type="scientific">Diplodia seriata</name>
    <dbReference type="NCBI Taxonomy" id="420778"/>
    <lineage>
        <taxon>Eukaryota</taxon>
        <taxon>Fungi</taxon>
        <taxon>Dikarya</taxon>
        <taxon>Ascomycota</taxon>
        <taxon>Pezizomycotina</taxon>
        <taxon>Dothideomycetes</taxon>
        <taxon>Dothideomycetes incertae sedis</taxon>
        <taxon>Botryosphaeriales</taxon>
        <taxon>Botryosphaeriaceae</taxon>
        <taxon>Diplodia</taxon>
    </lineage>
</organism>
<evidence type="ECO:0000256" key="1">
    <source>
        <dbReference type="SAM" id="MobiDB-lite"/>
    </source>
</evidence>
<feature type="compositionally biased region" description="Polar residues" evidence="1">
    <location>
        <begin position="171"/>
        <end position="180"/>
    </location>
</feature>
<feature type="compositionally biased region" description="Acidic residues" evidence="1">
    <location>
        <begin position="71"/>
        <end position="93"/>
    </location>
</feature>
<dbReference type="RefSeq" id="XP_066629958.1">
    <property type="nucleotide sequence ID" value="XM_066779154.1"/>
</dbReference>
<feature type="region of interest" description="Disordered" evidence="1">
    <location>
        <begin position="1"/>
        <end position="36"/>
    </location>
</feature>
<feature type="compositionally biased region" description="Basic and acidic residues" evidence="1">
    <location>
        <begin position="52"/>
        <end position="70"/>
    </location>
</feature>
<gene>
    <name evidence="2" type="ORF">SLS55_007738</name>
</gene>
<protein>
    <submittedName>
        <fullName evidence="2">Uncharacterized protein</fullName>
    </submittedName>
</protein>
<feature type="compositionally biased region" description="Gly residues" evidence="1">
    <location>
        <begin position="13"/>
        <end position="33"/>
    </location>
</feature>
<feature type="compositionally biased region" description="Acidic residues" evidence="1">
    <location>
        <begin position="194"/>
        <end position="203"/>
    </location>
</feature>
<evidence type="ECO:0000313" key="3">
    <source>
        <dbReference type="Proteomes" id="UP001430584"/>
    </source>
</evidence>
<feature type="region of interest" description="Disordered" evidence="1">
    <location>
        <begin position="52"/>
        <end position="206"/>
    </location>
</feature>
<dbReference type="Proteomes" id="UP001430584">
    <property type="component" value="Unassembled WGS sequence"/>
</dbReference>
<proteinExistence type="predicted"/>
<name>A0ABR3CBU8_9PEZI</name>
<keyword evidence="3" id="KW-1185">Reference proteome</keyword>
<dbReference type="GeneID" id="92011823"/>
<accession>A0ABR3CBU8</accession>
<reference evidence="2 3" key="1">
    <citation type="submission" date="2024-02" db="EMBL/GenBank/DDBJ databases">
        <title>De novo assembly and annotation of 12 fungi associated with fruit tree decline syndrome in Ontario, Canada.</title>
        <authorList>
            <person name="Sulman M."/>
            <person name="Ellouze W."/>
            <person name="Ilyukhin E."/>
        </authorList>
    </citation>
    <scope>NUCLEOTIDE SEQUENCE [LARGE SCALE GENOMIC DNA]</scope>
    <source>
        <strain evidence="2 3">FDS-637</strain>
    </source>
</reference>
<evidence type="ECO:0000313" key="2">
    <source>
        <dbReference type="EMBL" id="KAL0256929.1"/>
    </source>
</evidence>
<dbReference type="EMBL" id="JAJVCZ030000008">
    <property type="protein sequence ID" value="KAL0256929.1"/>
    <property type="molecule type" value="Genomic_DNA"/>
</dbReference>
<feature type="compositionally biased region" description="Acidic residues" evidence="1">
    <location>
        <begin position="138"/>
        <end position="147"/>
    </location>
</feature>
<sequence>MEKVERAWVGALGVNGGSSAGGGGGGNGGGGGDPLLRDWLEWARRVKETVVLVRERRGGRGEEGGRHEGQDMEEEEDDDEDEEDDGPDGLANEEGDRRDWGGDERRRSCNGSDGGVDEWRRELKTQTKRWRRLSPIPEAEEEDDPAEGMDALQGPSDAQDEDSSVERYSEGLSTSEQGGSDSKDENCCSIETEYTTEDEEQSTAEDQYLPDFVSVLLGSDGGVSSDEDYFTAEDAFYLDG</sequence>
<feature type="compositionally biased region" description="Basic and acidic residues" evidence="1">
    <location>
        <begin position="94"/>
        <end position="107"/>
    </location>
</feature>